<dbReference type="EMBL" id="BPVZ01000223">
    <property type="protein sequence ID" value="GKV47216.1"/>
    <property type="molecule type" value="Genomic_DNA"/>
</dbReference>
<feature type="region of interest" description="Disordered" evidence="6">
    <location>
        <begin position="123"/>
        <end position="149"/>
    </location>
</feature>
<dbReference type="Pfam" id="PF03106">
    <property type="entry name" value="WRKY"/>
    <property type="match status" value="1"/>
</dbReference>
<feature type="region of interest" description="Disordered" evidence="6">
    <location>
        <begin position="225"/>
        <end position="336"/>
    </location>
</feature>
<evidence type="ECO:0000256" key="2">
    <source>
        <dbReference type="ARBA" id="ARBA00023015"/>
    </source>
</evidence>
<name>A0AAV5MED9_9ROSI</name>
<evidence type="ECO:0000256" key="1">
    <source>
        <dbReference type="ARBA" id="ARBA00004123"/>
    </source>
</evidence>
<feature type="region of interest" description="Disordered" evidence="6">
    <location>
        <begin position="468"/>
        <end position="498"/>
    </location>
</feature>
<keyword evidence="3" id="KW-0238">DNA-binding</keyword>
<feature type="compositionally biased region" description="Polar residues" evidence="6">
    <location>
        <begin position="252"/>
        <end position="261"/>
    </location>
</feature>
<dbReference type="PROSITE" id="PS50811">
    <property type="entry name" value="WRKY"/>
    <property type="match status" value="1"/>
</dbReference>
<dbReference type="GO" id="GO:0005634">
    <property type="term" value="C:nucleus"/>
    <property type="evidence" value="ECO:0007669"/>
    <property type="project" value="UniProtKB-SubCell"/>
</dbReference>
<dbReference type="InterPro" id="IPR044810">
    <property type="entry name" value="WRKY_plant"/>
</dbReference>
<feature type="compositionally biased region" description="Basic and acidic residues" evidence="6">
    <location>
        <begin position="278"/>
        <end position="294"/>
    </location>
</feature>
<evidence type="ECO:0000313" key="8">
    <source>
        <dbReference type="EMBL" id="GKV47216.1"/>
    </source>
</evidence>
<evidence type="ECO:0000256" key="4">
    <source>
        <dbReference type="ARBA" id="ARBA00023163"/>
    </source>
</evidence>
<organism evidence="8 9">
    <name type="scientific">Rubroshorea leprosula</name>
    <dbReference type="NCBI Taxonomy" id="152421"/>
    <lineage>
        <taxon>Eukaryota</taxon>
        <taxon>Viridiplantae</taxon>
        <taxon>Streptophyta</taxon>
        <taxon>Embryophyta</taxon>
        <taxon>Tracheophyta</taxon>
        <taxon>Spermatophyta</taxon>
        <taxon>Magnoliopsida</taxon>
        <taxon>eudicotyledons</taxon>
        <taxon>Gunneridae</taxon>
        <taxon>Pentapetalae</taxon>
        <taxon>rosids</taxon>
        <taxon>malvids</taxon>
        <taxon>Malvales</taxon>
        <taxon>Dipterocarpaceae</taxon>
        <taxon>Rubroshorea</taxon>
    </lineage>
</organism>
<reference evidence="8 9" key="1">
    <citation type="journal article" date="2021" name="Commun. Biol.">
        <title>The genome of Shorea leprosula (Dipterocarpaceae) highlights the ecological relevance of drought in aseasonal tropical rainforests.</title>
        <authorList>
            <person name="Ng K.K.S."/>
            <person name="Kobayashi M.J."/>
            <person name="Fawcett J.A."/>
            <person name="Hatakeyama M."/>
            <person name="Paape T."/>
            <person name="Ng C.H."/>
            <person name="Ang C.C."/>
            <person name="Tnah L.H."/>
            <person name="Lee C.T."/>
            <person name="Nishiyama T."/>
            <person name="Sese J."/>
            <person name="O'Brien M.J."/>
            <person name="Copetti D."/>
            <person name="Mohd Noor M.I."/>
            <person name="Ong R.C."/>
            <person name="Putra M."/>
            <person name="Sireger I.Z."/>
            <person name="Indrioko S."/>
            <person name="Kosugi Y."/>
            <person name="Izuno A."/>
            <person name="Isagi Y."/>
            <person name="Lee S.L."/>
            <person name="Shimizu K.K."/>
        </authorList>
    </citation>
    <scope>NUCLEOTIDE SEQUENCE [LARGE SCALE GENOMIC DNA]</scope>
    <source>
        <strain evidence="8">214</strain>
    </source>
</reference>
<feature type="compositionally biased region" description="Polar residues" evidence="6">
    <location>
        <begin position="308"/>
        <end position="323"/>
    </location>
</feature>
<feature type="compositionally biased region" description="Basic and acidic residues" evidence="6">
    <location>
        <begin position="240"/>
        <end position="251"/>
    </location>
</feature>
<comment type="caution">
    <text evidence="8">The sequence shown here is derived from an EMBL/GenBank/DDBJ whole genome shotgun (WGS) entry which is preliminary data.</text>
</comment>
<dbReference type="GO" id="GO:0043565">
    <property type="term" value="F:sequence-specific DNA binding"/>
    <property type="evidence" value="ECO:0007669"/>
    <property type="project" value="InterPro"/>
</dbReference>
<feature type="region of interest" description="Disordered" evidence="6">
    <location>
        <begin position="524"/>
        <end position="544"/>
    </location>
</feature>
<keyword evidence="4" id="KW-0804">Transcription</keyword>
<evidence type="ECO:0000313" key="9">
    <source>
        <dbReference type="Proteomes" id="UP001054252"/>
    </source>
</evidence>
<evidence type="ECO:0000256" key="6">
    <source>
        <dbReference type="SAM" id="MobiDB-lite"/>
    </source>
</evidence>
<dbReference type="AlphaFoldDB" id="A0AAV5MED9"/>
<dbReference type="InterPro" id="IPR003657">
    <property type="entry name" value="WRKY_dom"/>
</dbReference>
<keyword evidence="9" id="KW-1185">Reference proteome</keyword>
<keyword evidence="5" id="KW-0539">Nucleus</keyword>
<evidence type="ECO:0000256" key="5">
    <source>
        <dbReference type="ARBA" id="ARBA00023242"/>
    </source>
</evidence>
<comment type="subcellular location">
    <subcellularLocation>
        <location evidence="1">Nucleus</location>
    </subcellularLocation>
</comment>
<feature type="compositionally biased region" description="Pro residues" evidence="6">
    <location>
        <begin position="533"/>
        <end position="542"/>
    </location>
</feature>
<sequence>MDKGWGLTLDSDPISFFTNKSPPQSSVNHPFFAIKREMFHQFPVNLAGSRDDPPADSTTSLPPDGNRVSEVDFFSVNKNRVAVDRAHDKDDKTSCAAINVKKENSHGDAGTSSDFDRVNTGLHLRTTNTGSDQSTVDDGESSEMEEKRAKNELAQLQVELLQMNAENQRLRDLLTQVSNNYHSLQMHFLTLMQQQQQNHASEITQEHEVLDGKSEEKKHGVVVPRQFMDLGPSGTAETDEVSHSSSEERTRSGSPPNNIEVASSKDYVRSSGKNETVAFDKDTSSIRDGKRREESPEESEGWGPNKVQKLNSAPKNGVDQSAEATMRKARVSVRARSEAPMISDGCQWRKYGQKMAKGNPCPRAYYRCTMAVGCPVRKQVQRCAEDKSILITTYEGNHNHPLPPAAMAMASTTTAAASMLLSGSMSSADGIMNPNLLARAILPCSSSMATISASAPFPTVTLDLTNSPNPLQFQRPPTQFQVPFPGQPQNFGSVSAPQLPQPFGQALYNQSKFSGLQLSQDMTPSQLAHQTPPVQPHQPQPPTLADTVSAATAAITADPNFTAALAAAISSLIGGSHPSSNSNKNNSSSNVNKQ</sequence>
<dbReference type="FunFam" id="2.20.25.80:FF:000002">
    <property type="entry name" value="probable WRKY transcription factor 31"/>
    <property type="match status" value="1"/>
</dbReference>
<keyword evidence="2" id="KW-0805">Transcription regulation</keyword>
<feature type="domain" description="WRKY" evidence="7">
    <location>
        <begin position="337"/>
        <end position="403"/>
    </location>
</feature>
<dbReference type="PANTHER" id="PTHR31429">
    <property type="entry name" value="WRKY TRANSCRIPTION FACTOR 36-RELATED"/>
    <property type="match status" value="1"/>
</dbReference>
<evidence type="ECO:0000259" key="7">
    <source>
        <dbReference type="PROSITE" id="PS50811"/>
    </source>
</evidence>
<dbReference type="SMART" id="SM00774">
    <property type="entry name" value="WRKY"/>
    <property type="match status" value="1"/>
</dbReference>
<feature type="region of interest" description="Disordered" evidence="6">
    <location>
        <begin position="45"/>
        <end position="69"/>
    </location>
</feature>
<proteinExistence type="predicted"/>
<dbReference type="GO" id="GO:0003700">
    <property type="term" value="F:DNA-binding transcription factor activity"/>
    <property type="evidence" value="ECO:0007669"/>
    <property type="project" value="InterPro"/>
</dbReference>
<feature type="compositionally biased region" description="Polar residues" evidence="6">
    <location>
        <begin position="125"/>
        <end position="134"/>
    </location>
</feature>
<dbReference type="Proteomes" id="UP001054252">
    <property type="component" value="Unassembled WGS sequence"/>
</dbReference>
<dbReference type="SUPFAM" id="SSF118290">
    <property type="entry name" value="WRKY DNA-binding domain"/>
    <property type="match status" value="1"/>
</dbReference>
<dbReference type="PANTHER" id="PTHR31429:SF106">
    <property type="entry name" value="WRKY TRANSCRIPTION FACTOR 31-RELATED"/>
    <property type="match status" value="1"/>
</dbReference>
<protein>
    <recommendedName>
        <fullName evidence="7">WRKY domain-containing protein</fullName>
    </recommendedName>
</protein>
<feature type="region of interest" description="Disordered" evidence="6">
    <location>
        <begin position="573"/>
        <end position="594"/>
    </location>
</feature>
<dbReference type="InterPro" id="IPR036576">
    <property type="entry name" value="WRKY_dom_sf"/>
</dbReference>
<gene>
    <name evidence="8" type="ORF">SLEP1_g54134</name>
</gene>
<accession>A0AAV5MED9</accession>
<dbReference type="Gene3D" id="2.20.25.80">
    <property type="entry name" value="WRKY domain"/>
    <property type="match status" value="1"/>
</dbReference>
<evidence type="ECO:0000256" key="3">
    <source>
        <dbReference type="ARBA" id="ARBA00023125"/>
    </source>
</evidence>